<comment type="caution">
    <text evidence="6">The sequence shown here is derived from an EMBL/GenBank/DDBJ whole genome shotgun (WGS) entry which is preliminary data.</text>
</comment>
<evidence type="ECO:0000256" key="3">
    <source>
        <dbReference type="ARBA" id="ARBA00022946"/>
    </source>
</evidence>
<dbReference type="STRING" id="1454373.ACMU_01730"/>
<reference evidence="6 7" key="1">
    <citation type="submission" date="2014-03" db="EMBL/GenBank/DDBJ databases">
        <title>Draft Genome Sequence of Actibacterium mucosum KCTC 23349, a Marine Alphaproteobacterium with Complex Ionic Requirements Isolated from Mediterranean Seawater at Malvarrosa Beach, Valencia, Spain.</title>
        <authorList>
            <person name="Arahal D.R."/>
            <person name="Shao Z."/>
            <person name="Lai Q."/>
            <person name="Pujalte M.J."/>
        </authorList>
    </citation>
    <scope>NUCLEOTIDE SEQUENCE [LARGE SCALE GENOMIC DNA]</scope>
    <source>
        <strain evidence="6 7">KCTC 23349</strain>
    </source>
</reference>
<dbReference type="InterPro" id="IPR016985">
    <property type="entry name" value="UCP031890_Tim44-rel"/>
</dbReference>
<comment type="similarity">
    <text evidence="2">Belongs to the Tim44 family.</text>
</comment>
<evidence type="ECO:0000256" key="4">
    <source>
        <dbReference type="ARBA" id="ARBA00023136"/>
    </source>
</evidence>
<dbReference type="AlphaFoldDB" id="A0A037ZNK7"/>
<evidence type="ECO:0000313" key="7">
    <source>
        <dbReference type="Proteomes" id="UP000026249"/>
    </source>
</evidence>
<evidence type="ECO:0000256" key="1">
    <source>
        <dbReference type="ARBA" id="ARBA00004370"/>
    </source>
</evidence>
<dbReference type="PIRSF" id="PIRSF031890">
    <property type="entry name" value="UCP031890_transporter_Tim44"/>
    <property type="match status" value="1"/>
</dbReference>
<evidence type="ECO:0000256" key="2">
    <source>
        <dbReference type="ARBA" id="ARBA00009597"/>
    </source>
</evidence>
<keyword evidence="4" id="KW-0472">Membrane</keyword>
<protein>
    <submittedName>
        <fullName evidence="6">Preprotein translocase subunit Tim44</fullName>
    </submittedName>
</protein>
<organism evidence="6 7">
    <name type="scientific">Actibacterium mucosum KCTC 23349</name>
    <dbReference type="NCBI Taxonomy" id="1454373"/>
    <lineage>
        <taxon>Bacteria</taxon>
        <taxon>Pseudomonadati</taxon>
        <taxon>Pseudomonadota</taxon>
        <taxon>Alphaproteobacteria</taxon>
        <taxon>Rhodobacterales</taxon>
        <taxon>Roseobacteraceae</taxon>
        <taxon>Actibacterium</taxon>
    </lineage>
</organism>
<dbReference type="PANTHER" id="PTHR10721">
    <property type="entry name" value="MITOCHONDRIAL IMPORT INNER MEMBRANE TRANSLOCASE SUBUNIT TIM44"/>
    <property type="match status" value="1"/>
</dbReference>
<dbReference type="SUPFAM" id="SSF54427">
    <property type="entry name" value="NTF2-like"/>
    <property type="match status" value="1"/>
</dbReference>
<dbReference type="OrthoDB" id="9798618at2"/>
<evidence type="ECO:0000313" key="6">
    <source>
        <dbReference type="EMBL" id="KAJ57240.1"/>
    </source>
</evidence>
<dbReference type="InterPro" id="IPR007379">
    <property type="entry name" value="Tim44-like_dom"/>
</dbReference>
<gene>
    <name evidence="6" type="ORF">ACMU_01730</name>
</gene>
<dbReference type="InterPro" id="IPR032710">
    <property type="entry name" value="NTF2-like_dom_sf"/>
</dbReference>
<accession>A0A037ZNK7</accession>
<comment type="subcellular location">
    <subcellularLocation>
        <location evidence="1">Membrane</location>
    </subcellularLocation>
</comment>
<dbReference type="PANTHER" id="PTHR10721:SF1">
    <property type="entry name" value="MITOCHONDRIAL IMPORT INNER MEMBRANE TRANSLOCASE SUBUNIT TIM44"/>
    <property type="match status" value="1"/>
</dbReference>
<dbReference type="Gene3D" id="3.10.450.240">
    <property type="match status" value="1"/>
</dbReference>
<evidence type="ECO:0000259" key="5">
    <source>
        <dbReference type="SMART" id="SM00978"/>
    </source>
</evidence>
<name>A0A037ZNK7_9RHOB</name>
<dbReference type="NCBIfam" id="NF033779">
    <property type="entry name" value="Tim44_TimA_adap"/>
    <property type="match status" value="1"/>
</dbReference>
<sequence length="221" mass="24145">MSNIVQLLVLAAIAVFLILRLRSVLGTREGYEKPRVQAPQPDAASRNARHGFEVIEGGPDTDITDHVPEDSPAAQAMTEMKRVEPSFGVGEFIGGARGAYEMILMAYENGEIDDIAAFLSEDVRESFEGGIAARKERGLTIEANFIGVREIAVQDATFDKDTNEAELTVRFVGELTSIVRDAGGDIVEGSESEIKRQRDVWTFARVMGSDNPNWQLVATGQ</sequence>
<feature type="domain" description="Tim44-like" evidence="5">
    <location>
        <begin position="73"/>
        <end position="221"/>
    </location>
</feature>
<dbReference type="Pfam" id="PF04280">
    <property type="entry name" value="Tim44"/>
    <property type="match status" value="1"/>
</dbReference>
<dbReference type="SMART" id="SM00978">
    <property type="entry name" value="Tim44"/>
    <property type="match status" value="1"/>
</dbReference>
<dbReference type="Proteomes" id="UP000026249">
    <property type="component" value="Unassembled WGS sequence"/>
</dbReference>
<dbReference type="GO" id="GO:0030150">
    <property type="term" value="P:protein import into mitochondrial matrix"/>
    <property type="evidence" value="ECO:0007669"/>
    <property type="project" value="TreeGrafter"/>
</dbReference>
<dbReference type="GO" id="GO:0051087">
    <property type="term" value="F:protein-folding chaperone binding"/>
    <property type="evidence" value="ECO:0007669"/>
    <property type="project" value="TreeGrafter"/>
</dbReference>
<dbReference type="RefSeq" id="WP_035255513.1">
    <property type="nucleotide sequence ID" value="NZ_JFKE01000001.1"/>
</dbReference>
<keyword evidence="3" id="KW-0809">Transit peptide</keyword>
<dbReference type="GO" id="GO:0016020">
    <property type="term" value="C:membrane"/>
    <property type="evidence" value="ECO:0007669"/>
    <property type="project" value="UniProtKB-SubCell"/>
</dbReference>
<proteinExistence type="inferred from homology"/>
<dbReference type="InterPro" id="IPR039544">
    <property type="entry name" value="Tim44-like"/>
</dbReference>
<dbReference type="EMBL" id="JFKE01000001">
    <property type="protein sequence ID" value="KAJ57240.1"/>
    <property type="molecule type" value="Genomic_DNA"/>
</dbReference>
<keyword evidence="7" id="KW-1185">Reference proteome</keyword>